<sequence>MRLQYLTKLNFSIAKSKMRCFNNVLLIYATIRDDTIMMRPHPHTSRTQLETAFNENQHDIYVQDCRELVELWVAEQRSKGKSQQQIESSFEQITGVKLIEALEQAGRAFGSNMISAATDSKMLVALAGEMKRSGSILGRYYIDTRGGKQYVIFKGRPGLRRILTGTRYLATNTKVMKIGVGGQALRASARGGFIVSVIFSVTLNSVDWVLNDEFRWTNWIANVSTDIVKAVISGAAGYAAGMYFAGSAATIAILPLGAAIVAGILVAGALYALDNHFGITKAIIDHLERAERNVKNDFRDGVYYIIQSTGHAVRRQLESHVRSYISGLLRRFNGIPVVR</sequence>
<evidence type="ECO:0000256" key="1">
    <source>
        <dbReference type="SAM" id="Phobius"/>
    </source>
</evidence>
<keyword evidence="1" id="KW-0812">Transmembrane</keyword>
<name>A0ABS6MM63_9GAMM</name>
<accession>A0ABS6MM63</accession>
<gene>
    <name evidence="2" type="ORF">KQY15_09740</name>
</gene>
<proteinExistence type="predicted"/>
<keyword evidence="1" id="KW-0472">Membrane</keyword>
<keyword evidence="3" id="KW-1185">Reference proteome</keyword>
<organism evidence="2 3">
    <name type="scientific">Arsukibacterium indicum</name>
    <dbReference type="NCBI Taxonomy" id="2848612"/>
    <lineage>
        <taxon>Bacteria</taxon>
        <taxon>Pseudomonadati</taxon>
        <taxon>Pseudomonadota</taxon>
        <taxon>Gammaproteobacteria</taxon>
        <taxon>Chromatiales</taxon>
        <taxon>Chromatiaceae</taxon>
        <taxon>Arsukibacterium</taxon>
    </lineage>
</organism>
<evidence type="ECO:0000313" key="3">
    <source>
        <dbReference type="Proteomes" id="UP000704611"/>
    </source>
</evidence>
<protein>
    <submittedName>
        <fullName evidence="2">Uncharacterized protein</fullName>
    </submittedName>
</protein>
<comment type="caution">
    <text evidence="2">The sequence shown here is derived from an EMBL/GenBank/DDBJ whole genome shotgun (WGS) entry which is preliminary data.</text>
</comment>
<evidence type="ECO:0000313" key="2">
    <source>
        <dbReference type="EMBL" id="MBV2129377.1"/>
    </source>
</evidence>
<reference evidence="2 3" key="1">
    <citation type="submission" date="2021-06" db="EMBL/GenBank/DDBJ databases">
        <title>Rheinheimera indica sp. nov., isolated from deep-sea sediment.</title>
        <authorList>
            <person name="Wang Z."/>
            <person name="Zhang X.-Y."/>
        </authorList>
    </citation>
    <scope>NUCLEOTIDE SEQUENCE [LARGE SCALE GENOMIC DNA]</scope>
    <source>
        <strain evidence="2 3">SM2107</strain>
    </source>
</reference>
<dbReference type="EMBL" id="JAHRID010000003">
    <property type="protein sequence ID" value="MBV2129377.1"/>
    <property type="molecule type" value="Genomic_DNA"/>
</dbReference>
<feature type="transmembrane region" description="Helical" evidence="1">
    <location>
        <begin position="251"/>
        <end position="273"/>
    </location>
</feature>
<keyword evidence="1" id="KW-1133">Transmembrane helix</keyword>
<dbReference type="Proteomes" id="UP000704611">
    <property type="component" value="Unassembled WGS sequence"/>
</dbReference>